<accession>A0A1M5DLM3</accession>
<dbReference type="AlphaFoldDB" id="A0A1M5DLM3"/>
<dbReference type="Gene3D" id="3.40.80.10">
    <property type="entry name" value="Peptidoglycan recognition protein-like"/>
    <property type="match status" value="1"/>
</dbReference>
<dbReference type="Proteomes" id="UP000183987">
    <property type="component" value="Unassembled WGS sequence"/>
</dbReference>
<dbReference type="OrthoDB" id="9798982at2"/>
<dbReference type="GO" id="GO:0009253">
    <property type="term" value="P:peptidoglycan catabolic process"/>
    <property type="evidence" value="ECO:0007669"/>
    <property type="project" value="InterPro"/>
</dbReference>
<dbReference type="EMBL" id="FQUE01000010">
    <property type="protein sequence ID" value="SHF67806.1"/>
    <property type="molecule type" value="Genomic_DNA"/>
</dbReference>
<evidence type="ECO:0000259" key="1">
    <source>
        <dbReference type="Pfam" id="PF01510"/>
    </source>
</evidence>
<evidence type="ECO:0000313" key="2">
    <source>
        <dbReference type="EMBL" id="SHF67806.1"/>
    </source>
</evidence>
<dbReference type="STRING" id="366533.SAMN05444339_11047"/>
<dbReference type="Pfam" id="PF01510">
    <property type="entry name" value="Amidase_2"/>
    <property type="match status" value="1"/>
</dbReference>
<sequence length="247" mass="26639">MKRIHWHWTAGAVGMIGMEADSYHEIVQPNGTVQPGTWPIEANRAPITPGRYAAHTLNANSDAIGISCDAMAGAQERPFVWGSNPLTEVQIDAMLQRTAHWCRVYGIPVSRTTTLSHAEVQRNLGVRQRNKWDFTVLPGMTAVADPVAIGDQLRARLAAMLGGQGAPAGTCEIEPAVPASERVRITTFGSHLNLRRWPSFADNVIATIPGGAVVPVQRRGSFAGTAWTCVKHAGREGWVVSSFTTPA</sequence>
<dbReference type="GO" id="GO:0008745">
    <property type="term" value="F:N-acetylmuramoyl-L-alanine amidase activity"/>
    <property type="evidence" value="ECO:0007669"/>
    <property type="project" value="InterPro"/>
</dbReference>
<organism evidence="2 3">
    <name type="scientific">Loktanella atrilutea</name>
    <dbReference type="NCBI Taxonomy" id="366533"/>
    <lineage>
        <taxon>Bacteria</taxon>
        <taxon>Pseudomonadati</taxon>
        <taxon>Pseudomonadota</taxon>
        <taxon>Alphaproteobacteria</taxon>
        <taxon>Rhodobacterales</taxon>
        <taxon>Roseobacteraceae</taxon>
        <taxon>Loktanella</taxon>
    </lineage>
</organism>
<protein>
    <submittedName>
        <fullName evidence="2">N-acetylmuramoyl-L-alanine amidase</fullName>
    </submittedName>
</protein>
<dbReference type="Gene3D" id="2.30.30.40">
    <property type="entry name" value="SH3 Domains"/>
    <property type="match status" value="1"/>
</dbReference>
<feature type="domain" description="N-acetylmuramoyl-L-alanine amidase" evidence="1">
    <location>
        <begin position="20"/>
        <end position="121"/>
    </location>
</feature>
<keyword evidence="3" id="KW-1185">Reference proteome</keyword>
<dbReference type="InterPro" id="IPR036505">
    <property type="entry name" value="Amidase/PGRP_sf"/>
</dbReference>
<evidence type="ECO:0000313" key="3">
    <source>
        <dbReference type="Proteomes" id="UP000183987"/>
    </source>
</evidence>
<gene>
    <name evidence="2" type="ORF">SAMN05444339_11047</name>
</gene>
<dbReference type="RefSeq" id="WP_072858368.1">
    <property type="nucleotide sequence ID" value="NZ_FQUE01000010.1"/>
</dbReference>
<reference evidence="3" key="1">
    <citation type="submission" date="2016-11" db="EMBL/GenBank/DDBJ databases">
        <authorList>
            <person name="Varghese N."/>
            <person name="Submissions S."/>
        </authorList>
    </citation>
    <scope>NUCLEOTIDE SEQUENCE [LARGE SCALE GENOMIC DNA]</scope>
    <source>
        <strain evidence="3">DSM 29326</strain>
    </source>
</reference>
<name>A0A1M5DLM3_LOKAT</name>
<dbReference type="InterPro" id="IPR002502">
    <property type="entry name" value="Amidase_domain"/>
</dbReference>
<dbReference type="SUPFAM" id="SSF55846">
    <property type="entry name" value="N-acetylmuramoyl-L-alanine amidase-like"/>
    <property type="match status" value="1"/>
</dbReference>
<proteinExistence type="predicted"/>